<dbReference type="Pfam" id="PF11006">
    <property type="entry name" value="DUF2845"/>
    <property type="match status" value="1"/>
</dbReference>
<keyword evidence="1" id="KW-0732">Signal</keyword>
<name>A0A2T5P8A7_9PSED</name>
<organism evidence="2 3">
    <name type="scientific">Pseudomonas mangrovi</name>
    <dbReference type="NCBI Taxonomy" id="2161748"/>
    <lineage>
        <taxon>Bacteria</taxon>
        <taxon>Pseudomonadati</taxon>
        <taxon>Pseudomonadota</taxon>
        <taxon>Gammaproteobacteria</taxon>
        <taxon>Pseudomonadales</taxon>
        <taxon>Pseudomonadaceae</taxon>
        <taxon>Pseudomonas</taxon>
    </lineage>
</organism>
<dbReference type="InterPro" id="IPR021268">
    <property type="entry name" value="DUF2845"/>
</dbReference>
<dbReference type="Proteomes" id="UP000244064">
    <property type="component" value="Unassembled WGS sequence"/>
</dbReference>
<evidence type="ECO:0000256" key="1">
    <source>
        <dbReference type="SAM" id="SignalP"/>
    </source>
</evidence>
<dbReference type="AlphaFoldDB" id="A0A2T5P8A7"/>
<feature type="signal peptide" evidence="1">
    <location>
        <begin position="1"/>
        <end position="19"/>
    </location>
</feature>
<evidence type="ECO:0000313" key="2">
    <source>
        <dbReference type="EMBL" id="PTU73937.1"/>
    </source>
</evidence>
<dbReference type="EMBL" id="QASN01000019">
    <property type="protein sequence ID" value="PTU73937.1"/>
    <property type="molecule type" value="Genomic_DNA"/>
</dbReference>
<proteinExistence type="predicted"/>
<keyword evidence="3" id="KW-1185">Reference proteome</keyword>
<accession>A0A2T5P8A7</accession>
<gene>
    <name evidence="2" type="ORF">DBO85_11225</name>
</gene>
<dbReference type="RefSeq" id="WP_108107369.1">
    <property type="nucleotide sequence ID" value="NZ_QASN01000019.1"/>
</dbReference>
<feature type="chain" id="PRO_5015638474" description="DUF2845 domain-containing protein" evidence="1">
    <location>
        <begin position="20"/>
        <end position="96"/>
    </location>
</feature>
<evidence type="ECO:0008006" key="4">
    <source>
        <dbReference type="Google" id="ProtNLM"/>
    </source>
</evidence>
<dbReference type="OrthoDB" id="8906462at2"/>
<protein>
    <recommendedName>
        <fullName evidence="4">DUF2845 domain-containing protein</fullName>
    </recommendedName>
</protein>
<comment type="caution">
    <text evidence="2">The sequence shown here is derived from an EMBL/GenBank/DDBJ whole genome shotgun (WGS) entry which is preliminary data.</text>
</comment>
<sequence length="96" mass="10781">MSKWLAGLALLMTSLGANADTMRCGSTLVSVGDRAFEVLRKCGEPDQRDEVGYLLGGYDRRELRVDEWIYGPRNGMLSILTFEGNRLVRIETQRAN</sequence>
<evidence type="ECO:0000313" key="3">
    <source>
        <dbReference type="Proteomes" id="UP000244064"/>
    </source>
</evidence>
<reference evidence="2 3" key="1">
    <citation type="submission" date="2018-04" db="EMBL/GenBank/DDBJ databases">
        <title>Pseudomonas sp. nov., isolated from mangrove soil.</title>
        <authorList>
            <person name="Chen C."/>
        </authorList>
    </citation>
    <scope>NUCLEOTIDE SEQUENCE [LARGE SCALE GENOMIC DNA]</scope>
    <source>
        <strain evidence="2 3">TC-11</strain>
    </source>
</reference>